<dbReference type="Gene3D" id="1.10.510.10">
    <property type="entry name" value="Transferase(Phosphotransferase) domain 1"/>
    <property type="match status" value="1"/>
</dbReference>
<dbReference type="EMBL" id="CAJNNW010007658">
    <property type="protein sequence ID" value="CAE8649407.1"/>
    <property type="molecule type" value="Genomic_DNA"/>
</dbReference>
<evidence type="ECO:0000256" key="1">
    <source>
        <dbReference type="ARBA" id="ARBA00001946"/>
    </source>
</evidence>
<dbReference type="SUPFAM" id="SSF47473">
    <property type="entry name" value="EF-hand"/>
    <property type="match status" value="1"/>
</dbReference>
<accession>A0A813IH34</accession>
<feature type="non-terminal residue" evidence="10">
    <location>
        <position position="182"/>
    </location>
</feature>
<comment type="cofactor">
    <cofactor evidence="1">
        <name>Mg(2+)</name>
        <dbReference type="ChEBI" id="CHEBI:18420"/>
    </cofactor>
</comment>
<evidence type="ECO:0000313" key="10">
    <source>
        <dbReference type="EMBL" id="CAE8649407.1"/>
    </source>
</evidence>
<dbReference type="Pfam" id="PF00069">
    <property type="entry name" value="Pkinase"/>
    <property type="match status" value="1"/>
</dbReference>
<evidence type="ECO:0008006" key="12">
    <source>
        <dbReference type="Google" id="ProtNLM"/>
    </source>
</evidence>
<evidence type="ECO:0000256" key="3">
    <source>
        <dbReference type="ARBA" id="ARBA00022679"/>
    </source>
</evidence>
<evidence type="ECO:0000256" key="4">
    <source>
        <dbReference type="ARBA" id="ARBA00022741"/>
    </source>
</evidence>
<feature type="domain" description="Protein kinase" evidence="8">
    <location>
        <begin position="1"/>
        <end position="89"/>
    </location>
</feature>
<dbReference type="PANTHER" id="PTHR24349">
    <property type="entry name" value="SERINE/THREONINE-PROTEIN KINASE"/>
    <property type="match status" value="1"/>
</dbReference>
<feature type="domain" description="EF-hand" evidence="9">
    <location>
        <begin position="131"/>
        <end position="166"/>
    </location>
</feature>
<evidence type="ECO:0000256" key="2">
    <source>
        <dbReference type="ARBA" id="ARBA00022527"/>
    </source>
</evidence>
<evidence type="ECO:0000313" key="11">
    <source>
        <dbReference type="Proteomes" id="UP000626109"/>
    </source>
</evidence>
<dbReference type="InterPro" id="IPR011992">
    <property type="entry name" value="EF-hand-dom_pair"/>
</dbReference>
<organism evidence="10 11">
    <name type="scientific">Polarella glacialis</name>
    <name type="common">Dinoflagellate</name>
    <dbReference type="NCBI Taxonomy" id="89957"/>
    <lineage>
        <taxon>Eukaryota</taxon>
        <taxon>Sar</taxon>
        <taxon>Alveolata</taxon>
        <taxon>Dinophyceae</taxon>
        <taxon>Suessiales</taxon>
        <taxon>Suessiaceae</taxon>
        <taxon>Polarella</taxon>
    </lineage>
</organism>
<protein>
    <recommendedName>
        <fullName evidence="12">Non-specific serine/threonine protein kinase</fullName>
    </recommendedName>
</protein>
<dbReference type="Proteomes" id="UP000626109">
    <property type="component" value="Unassembled WGS sequence"/>
</dbReference>
<proteinExistence type="inferred from homology"/>
<keyword evidence="4" id="KW-0547">Nucleotide-binding</keyword>
<comment type="similarity">
    <text evidence="7">Belongs to the protein kinase superfamily. Ser/Thr protein kinase family. CDPK subfamily.</text>
</comment>
<dbReference type="Gene3D" id="1.10.238.10">
    <property type="entry name" value="EF-hand"/>
    <property type="match status" value="1"/>
</dbReference>
<evidence type="ECO:0000256" key="6">
    <source>
        <dbReference type="ARBA" id="ARBA00022840"/>
    </source>
</evidence>
<dbReference type="InterPro" id="IPR050205">
    <property type="entry name" value="CDPK_Ser/Thr_kinases"/>
</dbReference>
<keyword evidence="2" id="KW-0723">Serine/threonine-protein kinase</keyword>
<dbReference type="PROSITE" id="PS50011">
    <property type="entry name" value="PROTEIN_KINASE_DOM"/>
    <property type="match status" value="1"/>
</dbReference>
<name>A0A813IH34_POLGL</name>
<reference evidence="10" key="1">
    <citation type="submission" date="2021-02" db="EMBL/GenBank/DDBJ databases">
        <authorList>
            <person name="Dougan E. K."/>
            <person name="Rhodes N."/>
            <person name="Thang M."/>
            <person name="Chan C."/>
        </authorList>
    </citation>
    <scope>NUCLEOTIDE SEQUENCE</scope>
</reference>
<evidence type="ECO:0000256" key="5">
    <source>
        <dbReference type="ARBA" id="ARBA00022777"/>
    </source>
</evidence>
<dbReference type="InterPro" id="IPR002048">
    <property type="entry name" value="EF_hand_dom"/>
</dbReference>
<dbReference type="GO" id="GO:0004674">
    <property type="term" value="F:protein serine/threonine kinase activity"/>
    <property type="evidence" value="ECO:0007669"/>
    <property type="project" value="UniProtKB-KW"/>
</dbReference>
<evidence type="ECO:0000259" key="9">
    <source>
        <dbReference type="PROSITE" id="PS50222"/>
    </source>
</evidence>
<evidence type="ECO:0000256" key="7">
    <source>
        <dbReference type="ARBA" id="ARBA00024334"/>
    </source>
</evidence>
<dbReference type="AlphaFoldDB" id="A0A813IH34"/>
<keyword evidence="5" id="KW-0418">Kinase</keyword>
<dbReference type="InterPro" id="IPR011009">
    <property type="entry name" value="Kinase-like_dom_sf"/>
</dbReference>
<comment type="caution">
    <text evidence="10">The sequence shown here is derived from an EMBL/GenBank/DDBJ whole genome shotgun (WGS) entry which is preliminary data.</text>
</comment>
<keyword evidence="6" id="KW-0067">ATP-binding</keyword>
<dbReference type="PROSITE" id="PS50222">
    <property type="entry name" value="EF_HAND_2"/>
    <property type="match status" value="1"/>
</dbReference>
<dbReference type="GO" id="GO:0005524">
    <property type="term" value="F:ATP binding"/>
    <property type="evidence" value="ECO:0007669"/>
    <property type="project" value="UniProtKB-KW"/>
</dbReference>
<sequence>MAPEVWSGTFGPKCDVWSLGCVLFELLSGSMPFTCNTMQPAAWIRLHKRGPSYSLVKTSPTSKALCQEMLSCNEDKRPSMSGMLDHEWFKLDTRVLVSIKPAQFAALEEFCQSSALKRSLLLELASRLPMEDADDIIKIFKEVDTGDTGRVSLPDLSEAFKRMGLPADLAKRTIRVLDLDGD</sequence>
<dbReference type="InterPro" id="IPR000719">
    <property type="entry name" value="Prot_kinase_dom"/>
</dbReference>
<dbReference type="SUPFAM" id="SSF56112">
    <property type="entry name" value="Protein kinase-like (PK-like)"/>
    <property type="match status" value="1"/>
</dbReference>
<evidence type="ECO:0000259" key="8">
    <source>
        <dbReference type="PROSITE" id="PS50011"/>
    </source>
</evidence>
<keyword evidence="3" id="KW-0808">Transferase</keyword>
<gene>
    <name evidence="10" type="ORF">PGLA2088_LOCUS7388</name>
</gene>
<dbReference type="GO" id="GO:0005509">
    <property type="term" value="F:calcium ion binding"/>
    <property type="evidence" value="ECO:0007669"/>
    <property type="project" value="InterPro"/>
</dbReference>